<reference evidence="1 2" key="1">
    <citation type="journal article" date="2014" name="Genome Biol. Evol.">
        <title>The genome of the myxosporean Thelohanellus kitauei shows adaptations to nutrient acquisition within its fish host.</title>
        <authorList>
            <person name="Yang Y."/>
            <person name="Xiong J."/>
            <person name="Zhou Z."/>
            <person name="Huo F."/>
            <person name="Miao W."/>
            <person name="Ran C."/>
            <person name="Liu Y."/>
            <person name="Zhang J."/>
            <person name="Feng J."/>
            <person name="Wang M."/>
            <person name="Wang M."/>
            <person name="Wang L."/>
            <person name="Yao B."/>
        </authorList>
    </citation>
    <scope>NUCLEOTIDE SEQUENCE [LARGE SCALE GENOMIC DNA]</scope>
    <source>
        <strain evidence="1">Wuqing</strain>
    </source>
</reference>
<organism evidence="1 2">
    <name type="scientific">Thelohanellus kitauei</name>
    <name type="common">Myxosporean</name>
    <dbReference type="NCBI Taxonomy" id="669202"/>
    <lineage>
        <taxon>Eukaryota</taxon>
        <taxon>Metazoa</taxon>
        <taxon>Cnidaria</taxon>
        <taxon>Myxozoa</taxon>
        <taxon>Myxosporea</taxon>
        <taxon>Bivalvulida</taxon>
        <taxon>Platysporina</taxon>
        <taxon>Myxobolidae</taxon>
        <taxon>Thelohanellus</taxon>
    </lineage>
</organism>
<gene>
    <name evidence="1" type="ORF">RF11_03042</name>
</gene>
<keyword evidence="2" id="KW-1185">Reference proteome</keyword>
<evidence type="ECO:0000313" key="2">
    <source>
        <dbReference type="Proteomes" id="UP000031668"/>
    </source>
</evidence>
<dbReference type="AlphaFoldDB" id="A0A0C2N4K8"/>
<proteinExistence type="predicted"/>
<protein>
    <submittedName>
        <fullName evidence="1">Uncharacterized protein</fullName>
    </submittedName>
</protein>
<accession>A0A0C2N4K8</accession>
<dbReference type="Proteomes" id="UP000031668">
    <property type="component" value="Unassembled WGS sequence"/>
</dbReference>
<dbReference type="EMBL" id="JWZT01002700">
    <property type="protein sequence ID" value="KII68837.1"/>
    <property type="molecule type" value="Genomic_DNA"/>
</dbReference>
<sequence length="119" mass="12952">MAYTLKVEDPTVTGQYEANRYEFALAVKASLCCQQLGKLKLYKILGMDRHKRKERCSKTLSSSVDIVTKRASMSEKPLKALVNGTTVCKATGYTGSGVGLSGVWVHVARSSLPRLSAPN</sequence>
<comment type="caution">
    <text evidence="1">The sequence shown here is derived from an EMBL/GenBank/DDBJ whole genome shotgun (WGS) entry which is preliminary data.</text>
</comment>
<evidence type="ECO:0000313" key="1">
    <source>
        <dbReference type="EMBL" id="KII68837.1"/>
    </source>
</evidence>
<name>A0A0C2N4K8_THEKT</name>